<reference evidence="1 2" key="1">
    <citation type="journal article" date="2018" name="Front. Plant Sci.">
        <title>Red Clover (Trifolium pratense) and Zigzag Clover (T. medium) - A Picture of Genomic Similarities and Differences.</title>
        <authorList>
            <person name="Dluhosova J."/>
            <person name="Istvanek J."/>
            <person name="Nedelnik J."/>
            <person name="Repkova J."/>
        </authorList>
    </citation>
    <scope>NUCLEOTIDE SEQUENCE [LARGE SCALE GENOMIC DNA]</scope>
    <source>
        <strain evidence="2">cv. 10/8</strain>
        <tissue evidence="1">Leaf</tissue>
    </source>
</reference>
<dbReference type="AlphaFoldDB" id="A0A392V817"/>
<protein>
    <submittedName>
        <fullName evidence="1">Uncharacterized protein</fullName>
    </submittedName>
</protein>
<dbReference type="Proteomes" id="UP000265520">
    <property type="component" value="Unassembled WGS sequence"/>
</dbReference>
<keyword evidence="2" id="KW-1185">Reference proteome</keyword>
<evidence type="ECO:0000313" key="1">
    <source>
        <dbReference type="EMBL" id="MCI82590.1"/>
    </source>
</evidence>
<sequence length="44" mass="4641">MMQDLVAGSVPCAARSGRGALRRRALSWVVPFLLMARRAAGLGA</sequence>
<dbReference type="EMBL" id="LXQA011047140">
    <property type="protein sequence ID" value="MCI82590.1"/>
    <property type="molecule type" value="Genomic_DNA"/>
</dbReference>
<proteinExistence type="predicted"/>
<organism evidence="1 2">
    <name type="scientific">Trifolium medium</name>
    <dbReference type="NCBI Taxonomy" id="97028"/>
    <lineage>
        <taxon>Eukaryota</taxon>
        <taxon>Viridiplantae</taxon>
        <taxon>Streptophyta</taxon>
        <taxon>Embryophyta</taxon>
        <taxon>Tracheophyta</taxon>
        <taxon>Spermatophyta</taxon>
        <taxon>Magnoliopsida</taxon>
        <taxon>eudicotyledons</taxon>
        <taxon>Gunneridae</taxon>
        <taxon>Pentapetalae</taxon>
        <taxon>rosids</taxon>
        <taxon>fabids</taxon>
        <taxon>Fabales</taxon>
        <taxon>Fabaceae</taxon>
        <taxon>Papilionoideae</taxon>
        <taxon>50 kb inversion clade</taxon>
        <taxon>NPAAA clade</taxon>
        <taxon>Hologalegina</taxon>
        <taxon>IRL clade</taxon>
        <taxon>Trifolieae</taxon>
        <taxon>Trifolium</taxon>
    </lineage>
</organism>
<name>A0A392V817_9FABA</name>
<comment type="caution">
    <text evidence="1">The sequence shown here is derived from an EMBL/GenBank/DDBJ whole genome shotgun (WGS) entry which is preliminary data.</text>
</comment>
<feature type="non-terminal residue" evidence="1">
    <location>
        <position position="44"/>
    </location>
</feature>
<evidence type="ECO:0000313" key="2">
    <source>
        <dbReference type="Proteomes" id="UP000265520"/>
    </source>
</evidence>
<accession>A0A392V817</accession>